<protein>
    <submittedName>
        <fullName evidence="1">37384_t:CDS:1</fullName>
    </submittedName>
</protein>
<proteinExistence type="predicted"/>
<dbReference type="SUPFAM" id="SSF53335">
    <property type="entry name" value="S-adenosyl-L-methionine-dependent methyltransferases"/>
    <property type="match status" value="1"/>
</dbReference>
<evidence type="ECO:0000313" key="1">
    <source>
        <dbReference type="EMBL" id="CAG8588147.1"/>
    </source>
</evidence>
<dbReference type="Proteomes" id="UP000789901">
    <property type="component" value="Unassembled WGS sequence"/>
</dbReference>
<dbReference type="EMBL" id="CAJVQB010002816">
    <property type="protein sequence ID" value="CAG8588147.1"/>
    <property type="molecule type" value="Genomic_DNA"/>
</dbReference>
<reference evidence="1 2" key="1">
    <citation type="submission" date="2021-06" db="EMBL/GenBank/DDBJ databases">
        <authorList>
            <person name="Kallberg Y."/>
            <person name="Tangrot J."/>
            <person name="Rosling A."/>
        </authorList>
    </citation>
    <scope>NUCLEOTIDE SEQUENCE [LARGE SCALE GENOMIC DNA]</scope>
    <source>
        <strain evidence="1 2">120-4 pot B 10/14</strain>
    </source>
</reference>
<keyword evidence="2" id="KW-1185">Reference proteome</keyword>
<evidence type="ECO:0000313" key="2">
    <source>
        <dbReference type="Proteomes" id="UP000789901"/>
    </source>
</evidence>
<dbReference type="PANTHER" id="PTHR47473:SF1">
    <property type="entry name" value="METHYLTRANSFERASE DOMAIN-CONTAINING PROTEIN"/>
    <property type="match status" value="1"/>
</dbReference>
<accession>A0ABN7UJ53</accession>
<comment type="caution">
    <text evidence="1">The sequence shown here is derived from an EMBL/GenBank/DDBJ whole genome shotgun (WGS) entry which is preliminary data.</text>
</comment>
<name>A0ABN7UJ53_GIGMA</name>
<sequence length="84" mass="9566">MLKLTADQLRKQIINTSRKPIWVDIGGGTEQFEKVYLVDLCTPLCKIAESIFNAKGWNNVYVVCDDAASFKLLKMEDDIGKIDW</sequence>
<dbReference type="PANTHER" id="PTHR47473">
    <property type="entry name" value="BTA1P"/>
    <property type="match status" value="1"/>
</dbReference>
<dbReference type="InterPro" id="IPR029063">
    <property type="entry name" value="SAM-dependent_MTases_sf"/>
</dbReference>
<organism evidence="1 2">
    <name type="scientific">Gigaspora margarita</name>
    <dbReference type="NCBI Taxonomy" id="4874"/>
    <lineage>
        <taxon>Eukaryota</taxon>
        <taxon>Fungi</taxon>
        <taxon>Fungi incertae sedis</taxon>
        <taxon>Mucoromycota</taxon>
        <taxon>Glomeromycotina</taxon>
        <taxon>Glomeromycetes</taxon>
        <taxon>Diversisporales</taxon>
        <taxon>Gigasporaceae</taxon>
        <taxon>Gigaspora</taxon>
    </lineage>
</organism>
<gene>
    <name evidence="1" type="ORF">GMARGA_LOCUS6275</name>
</gene>